<organism evidence="1 2">
    <name type="scientific">Paenimyroides tangerinum</name>
    <dbReference type="NCBI Taxonomy" id="2488728"/>
    <lineage>
        <taxon>Bacteria</taxon>
        <taxon>Pseudomonadati</taxon>
        <taxon>Bacteroidota</taxon>
        <taxon>Flavobacteriia</taxon>
        <taxon>Flavobacteriales</taxon>
        <taxon>Flavobacteriaceae</taxon>
        <taxon>Paenimyroides</taxon>
    </lineage>
</organism>
<sequence>MIPILNVFYSVGDFILNSNINDYLEKFSFEINDFSSDLHVPGVHHSLDCPEITLYVHNNLIECIGCYSELLYKGCNLIGLTINEFISQIGENYCGEVDCLNFEDDDIPQYVYEFESIGLQVWVQGSNGKIVSITVSTH</sequence>
<accession>A0A3P3W4K1</accession>
<evidence type="ECO:0000313" key="1">
    <source>
        <dbReference type="EMBL" id="RRJ90042.1"/>
    </source>
</evidence>
<gene>
    <name evidence="1" type="ORF">EG240_09845</name>
</gene>
<protein>
    <submittedName>
        <fullName evidence="1">Uncharacterized protein</fullName>
    </submittedName>
</protein>
<keyword evidence="2" id="KW-1185">Reference proteome</keyword>
<dbReference type="EMBL" id="RQVQ01000020">
    <property type="protein sequence ID" value="RRJ90042.1"/>
    <property type="molecule type" value="Genomic_DNA"/>
</dbReference>
<name>A0A3P3W4K1_9FLAO</name>
<dbReference type="Proteomes" id="UP000275719">
    <property type="component" value="Unassembled WGS sequence"/>
</dbReference>
<reference evidence="1 2" key="1">
    <citation type="submission" date="2018-11" db="EMBL/GenBank/DDBJ databases">
        <title>Flavobacterium sp. nov., YIM 102701-2 draft genome.</title>
        <authorList>
            <person name="Li G."/>
            <person name="Jiang Y."/>
        </authorList>
    </citation>
    <scope>NUCLEOTIDE SEQUENCE [LARGE SCALE GENOMIC DNA]</scope>
    <source>
        <strain evidence="1 2">YIM 102701-2</strain>
    </source>
</reference>
<dbReference type="RefSeq" id="WP_125019229.1">
    <property type="nucleotide sequence ID" value="NZ_RQVQ01000020.1"/>
</dbReference>
<proteinExistence type="predicted"/>
<evidence type="ECO:0000313" key="2">
    <source>
        <dbReference type="Proteomes" id="UP000275719"/>
    </source>
</evidence>
<dbReference type="OrthoDB" id="1050254at2"/>
<comment type="caution">
    <text evidence="1">The sequence shown here is derived from an EMBL/GenBank/DDBJ whole genome shotgun (WGS) entry which is preliminary data.</text>
</comment>
<dbReference type="AlphaFoldDB" id="A0A3P3W4K1"/>